<dbReference type="Pfam" id="PF00271">
    <property type="entry name" value="Helicase_C"/>
    <property type="match status" value="1"/>
</dbReference>
<comment type="similarity">
    <text evidence="10">Belongs to the helicase family. Poxviruses subfamily.</text>
</comment>
<evidence type="ECO:0000256" key="9">
    <source>
        <dbReference type="ARBA" id="ARBA00037581"/>
    </source>
</evidence>
<dbReference type="SUPFAM" id="SSF52540">
    <property type="entry name" value="P-loop containing nucleoside triphosphate hydrolases"/>
    <property type="match status" value="1"/>
</dbReference>
<keyword evidence="3" id="KW-0378">Hydrolase</keyword>
<keyword evidence="7" id="KW-0426">Late protein</keyword>
<evidence type="ECO:0000313" key="13">
    <source>
        <dbReference type="Proteomes" id="UP000000866"/>
    </source>
</evidence>
<organism evidence="12 13">
    <name type="scientific">Deerpox virus (strain Mule deer/United States/W-848-83/1983)</name>
    <name type="common">DPV</name>
    <dbReference type="NCBI Taxonomy" id="305674"/>
    <lineage>
        <taxon>Viruses</taxon>
        <taxon>Varidnaviria</taxon>
        <taxon>Bamfordvirae</taxon>
        <taxon>Nucleocytoviricota</taxon>
        <taxon>Pokkesviricetes</taxon>
        <taxon>Chitovirales</taxon>
        <taxon>Poxviridae</taxon>
        <taxon>Chordopoxvirinae</taxon>
        <taxon>Cervidpoxvirus</taxon>
        <taxon>Cervidpoxvirus muledeerpox</taxon>
        <taxon>Mule deerpox virus</taxon>
    </lineage>
</organism>
<dbReference type="InterPro" id="IPR001650">
    <property type="entry name" value="Helicase_C-like"/>
</dbReference>
<dbReference type="SMART" id="SM00487">
    <property type="entry name" value="DEXDc"/>
    <property type="match status" value="1"/>
</dbReference>
<keyword evidence="13" id="KW-1185">Reference proteome</keyword>
<evidence type="ECO:0000313" key="12">
    <source>
        <dbReference type="EMBL" id="ABI99274.1"/>
    </source>
</evidence>
<dbReference type="RefSeq" id="YP_227494.1">
    <property type="nucleotide sequence ID" value="NC_006966.1"/>
</dbReference>
<evidence type="ECO:0000256" key="5">
    <source>
        <dbReference type="ARBA" id="ARBA00022840"/>
    </source>
</evidence>
<dbReference type="InterPro" id="IPR027417">
    <property type="entry name" value="P-loop_NTPase"/>
</dbReference>
<proteinExistence type="inferred from homology"/>
<dbReference type="GO" id="GO:0016787">
    <property type="term" value="F:hydrolase activity"/>
    <property type="evidence" value="ECO:0007669"/>
    <property type="project" value="UniProtKB-KW"/>
</dbReference>
<protein>
    <submittedName>
        <fullName evidence="12">DNA helicase</fullName>
    </submittedName>
</protein>
<reference evidence="12 13" key="1">
    <citation type="journal article" date="2005" name="J. Virol.">
        <title>Genome of deerpox virus.</title>
        <authorList>
            <person name="Afonso C.L."/>
            <person name="Delhon G."/>
            <person name="Tulman E.R."/>
            <person name="Lu Z."/>
            <person name="Zsak A."/>
            <person name="Becerra V.M."/>
            <person name="Zsak L."/>
            <person name="Kutish G.F."/>
            <person name="Rock D.L."/>
        </authorList>
    </citation>
    <scope>NUCLEOTIDE SEQUENCE [LARGE SCALE GENOMIC DNA]</scope>
    <source>
        <strain evidence="13">Mule deer/United States/W-848-83/1983</strain>
    </source>
</reference>
<keyword evidence="6" id="KW-0946">Virion</keyword>
<organismHost>
    <name type="scientific">Odocoileus hemionus</name>
    <name type="common">Mule deer</name>
    <name type="synonym">Cervus hemionus</name>
    <dbReference type="NCBI Taxonomy" id="9872"/>
</organismHost>
<dbReference type="PROSITE" id="PS51192">
    <property type="entry name" value="HELICASE_ATP_BIND_1"/>
    <property type="match status" value="1"/>
</dbReference>
<dbReference type="GO" id="GO:0044423">
    <property type="term" value="C:virion component"/>
    <property type="evidence" value="ECO:0007669"/>
    <property type="project" value="UniProtKB-KW"/>
</dbReference>
<evidence type="ECO:0000256" key="8">
    <source>
        <dbReference type="ARBA" id="ARBA00023163"/>
    </source>
</evidence>
<dbReference type="PANTHER" id="PTHR47396">
    <property type="entry name" value="TYPE I RESTRICTION ENZYME ECOKI R PROTEIN"/>
    <property type="match status" value="1"/>
</dbReference>
<dbReference type="GO" id="GO:0004386">
    <property type="term" value="F:helicase activity"/>
    <property type="evidence" value="ECO:0007669"/>
    <property type="project" value="UniProtKB-KW"/>
</dbReference>
<dbReference type="CDD" id="cd18785">
    <property type="entry name" value="SF2_C"/>
    <property type="match status" value="1"/>
</dbReference>
<accession>Q08FN3</accession>
<name>Q08FN3_DPV83</name>
<comment type="function">
    <text evidence="9">DNA helicase which seems to act as a postreplicative transcription termination factor. Involved in ATP-dependent release of nascent RNA. Forms a stable complex with single-stranded DNA, and to a lesser extent RNA.</text>
</comment>
<dbReference type="OrthoDB" id="4131at10239"/>
<evidence type="ECO:0000256" key="10">
    <source>
        <dbReference type="ARBA" id="ARBA00038498"/>
    </source>
</evidence>
<dbReference type="GO" id="GO:0003677">
    <property type="term" value="F:DNA binding"/>
    <property type="evidence" value="ECO:0007669"/>
    <property type="project" value="InterPro"/>
</dbReference>
<keyword evidence="2" id="KW-0547">Nucleotide-binding</keyword>
<evidence type="ECO:0000256" key="3">
    <source>
        <dbReference type="ARBA" id="ARBA00022801"/>
    </source>
</evidence>
<keyword evidence="5" id="KW-0067">ATP-binding</keyword>
<evidence type="ECO:0000259" key="11">
    <source>
        <dbReference type="PROSITE" id="PS51192"/>
    </source>
</evidence>
<keyword evidence="4 12" id="KW-0347">Helicase</keyword>
<dbReference type="GeneID" id="3346358"/>
<dbReference type="InterPro" id="IPR050742">
    <property type="entry name" value="Helicase_Restrict-Modif_Enz"/>
</dbReference>
<evidence type="ECO:0000256" key="1">
    <source>
        <dbReference type="ARBA" id="ARBA00004328"/>
    </source>
</evidence>
<dbReference type="Pfam" id="PF04851">
    <property type="entry name" value="ResIII"/>
    <property type="match status" value="1"/>
</dbReference>
<dbReference type="PANTHER" id="PTHR47396:SF1">
    <property type="entry name" value="ATP-DEPENDENT HELICASE IRC3-RELATED"/>
    <property type="match status" value="1"/>
</dbReference>
<sequence>MSICTIIDYNLYMEMKKIIGDIPLFLFNYKKDFVEVNKMSNFKFYIPMGFFSSFNTSLIRQIDSKLINNYLTITDINLPELYPIQKRVINSVLSSMKRKIKEKRPMYITLHLSCGFGKTVLACHLISIHRRKTVICLPNKMLVNQWRSTIENTNMNYLISLDGVRNLLKTLDNKTADILIIVSRHLSNDTFCKRIHDEYDTFILDESHMYNLMNNTSITRFLTFFPPKICYFLTATPRKINRLFCNDVINVSKETEIKKIIKIIEYFFEPYYTETIKQMIKKLNQIDNKYHTYTEKILSEDQPRNNLIIDTVLKEFRNNSINRVIIITKLRKHMILLYNKLLENFDNNIVYLGDAKDKNTSDIIKLIKTKDKFIFVSTVHYSGTGLDIPSLDSLIVCSAVLNSMQIEQLLGRICRESINYNRYVYIFPNTSIKEIKHLIGFFSQKIISLAIDKLGFEKEPKAVKGGRKEESALYKAFNLQNH</sequence>
<comment type="subcellular location">
    <subcellularLocation>
        <location evidence="1">Virion</location>
    </subcellularLocation>
</comment>
<dbReference type="EMBL" id="AY689436">
    <property type="protein sequence ID" value="ABI99274.1"/>
    <property type="molecule type" value="Genomic_DNA"/>
</dbReference>
<evidence type="ECO:0000256" key="4">
    <source>
        <dbReference type="ARBA" id="ARBA00022806"/>
    </source>
</evidence>
<feature type="domain" description="Helicase ATP-binding" evidence="11">
    <location>
        <begin position="99"/>
        <end position="255"/>
    </location>
</feature>
<evidence type="ECO:0000256" key="7">
    <source>
        <dbReference type="ARBA" id="ARBA00022921"/>
    </source>
</evidence>
<dbReference type="GO" id="GO:0005524">
    <property type="term" value="F:ATP binding"/>
    <property type="evidence" value="ECO:0007669"/>
    <property type="project" value="UniProtKB-KW"/>
</dbReference>
<gene>
    <name evidence="12" type="ORF">DpV83gp119</name>
</gene>
<evidence type="ECO:0000256" key="2">
    <source>
        <dbReference type="ARBA" id="ARBA00022741"/>
    </source>
</evidence>
<dbReference type="Proteomes" id="UP000000866">
    <property type="component" value="Segment"/>
</dbReference>
<keyword evidence="8" id="KW-0804">Transcription</keyword>
<dbReference type="Gene3D" id="3.40.50.300">
    <property type="entry name" value="P-loop containing nucleotide triphosphate hydrolases"/>
    <property type="match status" value="2"/>
</dbReference>
<evidence type="ECO:0000256" key="6">
    <source>
        <dbReference type="ARBA" id="ARBA00022844"/>
    </source>
</evidence>
<dbReference type="KEGG" id="vg:3346358"/>
<dbReference type="InterPro" id="IPR006935">
    <property type="entry name" value="Helicase/UvrB_N"/>
</dbReference>
<dbReference type="InterPro" id="IPR014001">
    <property type="entry name" value="Helicase_ATP-bd"/>
</dbReference>